<dbReference type="Gene3D" id="3.30.420.10">
    <property type="entry name" value="Ribonuclease H-like superfamily/Ribonuclease H"/>
    <property type="match status" value="1"/>
</dbReference>
<dbReference type="PANTHER" id="PTHR47331">
    <property type="entry name" value="PHD-TYPE DOMAIN-CONTAINING PROTEIN"/>
    <property type="match status" value="1"/>
</dbReference>
<dbReference type="AlphaFoldDB" id="A0A0K8UI81"/>
<dbReference type="Pfam" id="PF05380">
    <property type="entry name" value="Peptidase_A17"/>
    <property type="match status" value="1"/>
</dbReference>
<dbReference type="InterPro" id="IPR008042">
    <property type="entry name" value="Retrotrans_Pao"/>
</dbReference>
<gene>
    <name evidence="1" type="ORF">c9_g2_i4</name>
</gene>
<proteinExistence type="predicted"/>
<protein>
    <submittedName>
        <fullName evidence="1">Uncharacterized protein</fullName>
    </submittedName>
</protein>
<accession>A0A0K8UI81</accession>
<name>A0A0K8UI81_BACLA</name>
<organism evidence="1">
    <name type="scientific">Bactrocera latifrons</name>
    <name type="common">Malaysian fruit fly</name>
    <name type="synonym">Chaetodacus latifrons</name>
    <dbReference type="NCBI Taxonomy" id="174628"/>
    <lineage>
        <taxon>Eukaryota</taxon>
        <taxon>Metazoa</taxon>
        <taxon>Ecdysozoa</taxon>
        <taxon>Arthropoda</taxon>
        <taxon>Hexapoda</taxon>
        <taxon>Insecta</taxon>
        <taxon>Pterygota</taxon>
        <taxon>Neoptera</taxon>
        <taxon>Endopterygota</taxon>
        <taxon>Diptera</taxon>
        <taxon>Brachycera</taxon>
        <taxon>Muscomorpha</taxon>
        <taxon>Tephritoidea</taxon>
        <taxon>Tephritidae</taxon>
        <taxon>Bactrocera</taxon>
        <taxon>Bactrocera</taxon>
    </lineage>
</organism>
<feature type="non-terminal residue" evidence="1">
    <location>
        <position position="226"/>
    </location>
</feature>
<dbReference type="EMBL" id="GDHF01026073">
    <property type="protein sequence ID" value="JAI26241.1"/>
    <property type="molecule type" value="Transcribed_RNA"/>
</dbReference>
<feature type="non-terminal residue" evidence="1">
    <location>
        <position position="1"/>
    </location>
</feature>
<dbReference type="OrthoDB" id="8033604at2759"/>
<reference evidence="1" key="1">
    <citation type="submission" date="2015-06" db="EMBL/GenBank/DDBJ databases">
        <authorList>
            <person name="Hoefler B.C."/>
            <person name="Straight P.D."/>
        </authorList>
    </citation>
    <scope>NUCLEOTIDE SEQUENCE</scope>
</reference>
<dbReference type="GO" id="GO:0003676">
    <property type="term" value="F:nucleic acid binding"/>
    <property type="evidence" value="ECO:0007669"/>
    <property type="project" value="InterPro"/>
</dbReference>
<evidence type="ECO:0000313" key="1">
    <source>
        <dbReference type="EMBL" id="JAI26241.1"/>
    </source>
</evidence>
<sequence>ILSVSARLFNPLNPRVPLVAKILLQELWIQKLDLDESIPLRLDTSWQNFKANLMQLSSISIPRYVNVESSAICQIHGFSDASIRAYGCCLYIRSQSASGIKCMLLTAKSRVAPLKTKSLPRLELSAAHLLSKLWSRVAPMLSRHFENITFWTDSEIVLHWIKTHPSSLQTFVANRVSEIQELTDKVHWRHVPTKQNPADQVSRGCNVDELNNSIWFGGPQFLLEDP</sequence>
<dbReference type="InterPro" id="IPR036397">
    <property type="entry name" value="RNaseH_sf"/>
</dbReference>